<dbReference type="STRING" id="349521.HCH_02131"/>
<dbReference type="Pfam" id="PF02811">
    <property type="entry name" value="PHP"/>
    <property type="match status" value="1"/>
</dbReference>
<dbReference type="InterPro" id="IPR003141">
    <property type="entry name" value="Pol/His_phosphatase_N"/>
</dbReference>
<name>Q2SK64_HAHCH</name>
<dbReference type="GO" id="GO:0035312">
    <property type="term" value="F:5'-3' DNA exonuclease activity"/>
    <property type="evidence" value="ECO:0007669"/>
    <property type="project" value="TreeGrafter"/>
</dbReference>
<gene>
    <name evidence="2" type="ordered locus">HCH_02131</name>
</gene>
<dbReference type="Gene3D" id="3.20.20.140">
    <property type="entry name" value="Metal-dependent hydrolases"/>
    <property type="match status" value="1"/>
</dbReference>
<evidence type="ECO:0000313" key="3">
    <source>
        <dbReference type="Proteomes" id="UP000000238"/>
    </source>
</evidence>
<dbReference type="Gene3D" id="1.10.150.650">
    <property type="match status" value="1"/>
</dbReference>
<keyword evidence="3" id="KW-1185">Reference proteome</keyword>
<sequence length="286" mass="31382">MQIVNHEFDLHCHTTASDGSRSPAELLELAVSRGLTALAITDHDTVEGARSLMNASLDKKQGIRLITGAEFSCLWQGMTLHMLAFGFDLDGSEVATLLEKQKARRLDRARVIADKLERKLKIADLYARAETYAESGVPARPHFAQALMEMEAVESIDAAFKKYLGAGKIGDVKLYWPDLEEVLSAVKQSKGYSSLAHPFKYKMTASKLRRLMAEIKACGGDAVEVSAPDINSGEFGWIQQEAGKLGLAQSAGSDYHGAMMPWRQLGRFPKLAPSLPSLIDVLLARY</sequence>
<feature type="domain" description="Polymerase/histidinol phosphatase N-terminal" evidence="1">
    <location>
        <begin position="8"/>
        <end position="75"/>
    </location>
</feature>
<accession>Q2SK64</accession>
<dbReference type="EMBL" id="CP000155">
    <property type="protein sequence ID" value="ABC28960.1"/>
    <property type="molecule type" value="Genomic_DNA"/>
</dbReference>
<dbReference type="AlphaFoldDB" id="Q2SK64"/>
<dbReference type="GO" id="GO:0004534">
    <property type="term" value="F:5'-3' RNA exonuclease activity"/>
    <property type="evidence" value="ECO:0007669"/>
    <property type="project" value="TreeGrafter"/>
</dbReference>
<dbReference type="InterPro" id="IPR016195">
    <property type="entry name" value="Pol/histidinol_Pase-like"/>
</dbReference>
<dbReference type="SUPFAM" id="SSF89550">
    <property type="entry name" value="PHP domain-like"/>
    <property type="match status" value="1"/>
</dbReference>
<evidence type="ECO:0000259" key="1">
    <source>
        <dbReference type="SMART" id="SM00481"/>
    </source>
</evidence>
<dbReference type="RefSeq" id="WP_011396030.1">
    <property type="nucleotide sequence ID" value="NC_007645.1"/>
</dbReference>
<dbReference type="Proteomes" id="UP000000238">
    <property type="component" value="Chromosome"/>
</dbReference>
<dbReference type="InterPro" id="IPR052018">
    <property type="entry name" value="PHP_domain"/>
</dbReference>
<dbReference type="CDD" id="cd07438">
    <property type="entry name" value="PHP_HisPPase_AMP"/>
    <property type="match status" value="1"/>
</dbReference>
<proteinExistence type="predicted"/>
<dbReference type="OrthoDB" id="9804333at2"/>
<dbReference type="SMART" id="SM00481">
    <property type="entry name" value="POLIIIAc"/>
    <property type="match status" value="1"/>
</dbReference>
<dbReference type="eggNOG" id="COG0613">
    <property type="taxonomic scope" value="Bacteria"/>
</dbReference>
<protein>
    <submittedName>
        <fullName evidence="2">Predicted metal-dependent phosphoesterases (PHP family)</fullName>
    </submittedName>
</protein>
<dbReference type="InterPro" id="IPR004013">
    <property type="entry name" value="PHP_dom"/>
</dbReference>
<reference evidence="2 3" key="1">
    <citation type="journal article" date="2005" name="Nucleic Acids Res.">
        <title>Genomic blueprint of Hahella chejuensis, a marine microbe producing an algicidal agent.</title>
        <authorList>
            <person name="Jeong H."/>
            <person name="Yim J.H."/>
            <person name="Lee C."/>
            <person name="Choi S.-H."/>
            <person name="Park Y.K."/>
            <person name="Yoon S.H."/>
            <person name="Hur C.-G."/>
            <person name="Kang H.-Y."/>
            <person name="Kim D."/>
            <person name="Lee H.H."/>
            <person name="Park K.H."/>
            <person name="Park S.-H."/>
            <person name="Park H.-S."/>
            <person name="Lee H.K."/>
            <person name="Oh T.K."/>
            <person name="Kim J.F."/>
        </authorList>
    </citation>
    <scope>NUCLEOTIDE SEQUENCE [LARGE SCALE GENOMIC DNA]</scope>
    <source>
        <strain evidence="2 3">KCTC 2396</strain>
    </source>
</reference>
<dbReference type="HOGENOM" id="CLU_067347_0_0_6"/>
<organism evidence="2 3">
    <name type="scientific">Hahella chejuensis (strain KCTC 2396)</name>
    <dbReference type="NCBI Taxonomy" id="349521"/>
    <lineage>
        <taxon>Bacteria</taxon>
        <taxon>Pseudomonadati</taxon>
        <taxon>Pseudomonadota</taxon>
        <taxon>Gammaproteobacteria</taxon>
        <taxon>Oceanospirillales</taxon>
        <taxon>Hahellaceae</taxon>
        <taxon>Hahella</taxon>
    </lineage>
</organism>
<evidence type="ECO:0000313" key="2">
    <source>
        <dbReference type="EMBL" id="ABC28960.1"/>
    </source>
</evidence>
<dbReference type="PANTHER" id="PTHR42924">
    <property type="entry name" value="EXONUCLEASE"/>
    <property type="match status" value="1"/>
</dbReference>
<dbReference type="KEGG" id="hch:HCH_02131"/>
<dbReference type="PANTHER" id="PTHR42924:SF3">
    <property type="entry name" value="POLYMERASE_HISTIDINOL PHOSPHATASE N-TERMINAL DOMAIN-CONTAINING PROTEIN"/>
    <property type="match status" value="1"/>
</dbReference>